<feature type="compositionally biased region" description="Basic residues" evidence="1">
    <location>
        <begin position="38"/>
        <end position="51"/>
    </location>
</feature>
<feature type="region of interest" description="Disordered" evidence="1">
    <location>
        <begin position="38"/>
        <end position="59"/>
    </location>
</feature>
<proteinExistence type="predicted"/>
<protein>
    <recommendedName>
        <fullName evidence="4">Dynein light chain</fullName>
    </recommendedName>
</protein>
<feature type="compositionally biased region" description="Polar residues" evidence="1">
    <location>
        <begin position="101"/>
        <end position="115"/>
    </location>
</feature>
<feature type="region of interest" description="Disordered" evidence="1">
    <location>
        <begin position="262"/>
        <end position="283"/>
    </location>
</feature>
<evidence type="ECO:0008006" key="4">
    <source>
        <dbReference type="Google" id="ProtNLM"/>
    </source>
</evidence>
<organism evidence="2 3">
    <name type="scientific">Digitaria exilis</name>
    <dbReference type="NCBI Taxonomy" id="1010633"/>
    <lineage>
        <taxon>Eukaryota</taxon>
        <taxon>Viridiplantae</taxon>
        <taxon>Streptophyta</taxon>
        <taxon>Embryophyta</taxon>
        <taxon>Tracheophyta</taxon>
        <taxon>Spermatophyta</taxon>
        <taxon>Magnoliopsida</taxon>
        <taxon>Liliopsida</taxon>
        <taxon>Poales</taxon>
        <taxon>Poaceae</taxon>
        <taxon>PACMAD clade</taxon>
        <taxon>Panicoideae</taxon>
        <taxon>Panicodae</taxon>
        <taxon>Paniceae</taxon>
        <taxon>Anthephorinae</taxon>
        <taxon>Digitaria</taxon>
    </lineage>
</organism>
<evidence type="ECO:0000256" key="1">
    <source>
        <dbReference type="SAM" id="MobiDB-lite"/>
    </source>
</evidence>
<comment type="caution">
    <text evidence="2">The sequence shown here is derived from an EMBL/GenBank/DDBJ whole genome shotgun (WGS) entry which is preliminary data.</text>
</comment>
<reference evidence="2" key="1">
    <citation type="submission" date="2020-07" db="EMBL/GenBank/DDBJ databases">
        <title>Genome sequence and genetic diversity analysis of an under-domesticated orphan crop, white fonio (Digitaria exilis).</title>
        <authorList>
            <person name="Bennetzen J.L."/>
            <person name="Chen S."/>
            <person name="Ma X."/>
            <person name="Wang X."/>
            <person name="Yssel A.E.J."/>
            <person name="Chaluvadi S.R."/>
            <person name="Johnson M."/>
            <person name="Gangashetty P."/>
            <person name="Hamidou F."/>
            <person name="Sanogo M.D."/>
            <person name="Zwaenepoel A."/>
            <person name="Wallace J."/>
            <person name="Van De Peer Y."/>
            <person name="Van Deynze A."/>
        </authorList>
    </citation>
    <scope>NUCLEOTIDE SEQUENCE</scope>
    <source>
        <tissue evidence="2">Leaves</tissue>
    </source>
</reference>
<feature type="region of interest" description="Disordered" evidence="1">
    <location>
        <begin position="233"/>
        <end position="252"/>
    </location>
</feature>
<keyword evidence="3" id="KW-1185">Reference proteome</keyword>
<evidence type="ECO:0000313" key="3">
    <source>
        <dbReference type="Proteomes" id="UP000636709"/>
    </source>
</evidence>
<sequence length="359" mass="39323">MADQTDSQVLWGPPVLPGSLPLLLLVAESTCSRHLVSRRSPSHAAWRHRPTAHSPPQGRVVFQDPGVRATSLALLLSLNIKIARVSIQIHTLDKRLQTTKTSSFGGAKTHASSQKLLPRIPGAATQNSPRFASCPHPTPPRSEGRQTPRKNPADHHSTPHSLGDRSPRHLPSPPTPPRGHHVPSPPPLLSAHCRRVGRIRPLARLPPLDTMDPAYEELERRSRYLSALVRRTRLGDPPEPEPEAEETEAKANVEPRLKAAPRVGEEGKGGKEEAKERTAVEGKAAREMAAAEGKAAKERKVAVCVRAADMPLPLQRRAVRIAVEAVAAMPRLESKRLALALKKATAQINFEWEVPDFSW</sequence>
<evidence type="ECO:0000313" key="2">
    <source>
        <dbReference type="EMBL" id="KAF8703356.1"/>
    </source>
</evidence>
<dbReference type="AlphaFoldDB" id="A0A835BTU5"/>
<feature type="compositionally biased region" description="Pro residues" evidence="1">
    <location>
        <begin position="170"/>
        <end position="188"/>
    </location>
</feature>
<accession>A0A835BTU5</accession>
<gene>
    <name evidence="2" type="ORF">HU200_032154</name>
</gene>
<name>A0A835BTU5_9POAL</name>
<dbReference type="EMBL" id="JACEFO010001778">
    <property type="protein sequence ID" value="KAF8703356.1"/>
    <property type="molecule type" value="Genomic_DNA"/>
</dbReference>
<feature type="compositionally biased region" description="Basic and acidic residues" evidence="1">
    <location>
        <begin position="142"/>
        <end position="167"/>
    </location>
</feature>
<dbReference type="Proteomes" id="UP000636709">
    <property type="component" value="Unassembled WGS sequence"/>
</dbReference>
<feature type="region of interest" description="Disordered" evidence="1">
    <location>
        <begin position="101"/>
        <end position="191"/>
    </location>
</feature>